<dbReference type="Proteomes" id="UP000078200">
    <property type="component" value="Unassembled WGS sequence"/>
</dbReference>
<sequence length="132" mass="15079">MGSMYAIVFLLWFTRTPWSLCSFSAVEFFNNFFAVEDVTVVVEVMPPMPMPLSRLTPPDPLIPRPMPRSPTLLLLLLLLWLIPLPVPVKPLPIVSTVVNKDELRNNLLECIRLVSQEMVQQAKMLYSLLGRE</sequence>
<evidence type="ECO:0000313" key="2">
    <source>
        <dbReference type="EnsemblMetazoa" id="GAUT038818-PA"/>
    </source>
</evidence>
<protein>
    <recommendedName>
        <fullName evidence="4">Secreted protein</fullName>
    </recommendedName>
</protein>
<evidence type="ECO:0000256" key="1">
    <source>
        <dbReference type="SAM" id="SignalP"/>
    </source>
</evidence>
<proteinExistence type="predicted"/>
<keyword evidence="3" id="KW-1185">Reference proteome</keyword>
<dbReference type="EnsemblMetazoa" id="GAUT038818-RA">
    <property type="protein sequence ID" value="GAUT038818-PA"/>
    <property type="gene ID" value="GAUT038818"/>
</dbReference>
<name>A0A1A9VIT1_GLOAU</name>
<feature type="signal peptide" evidence="1">
    <location>
        <begin position="1"/>
        <end position="19"/>
    </location>
</feature>
<dbReference type="VEuPathDB" id="VectorBase:GAUT038818"/>
<reference evidence="2" key="1">
    <citation type="submission" date="2020-05" db="UniProtKB">
        <authorList>
            <consortium name="EnsemblMetazoa"/>
        </authorList>
    </citation>
    <scope>IDENTIFICATION</scope>
    <source>
        <strain evidence="2">TTRI</strain>
    </source>
</reference>
<evidence type="ECO:0000313" key="3">
    <source>
        <dbReference type="Proteomes" id="UP000078200"/>
    </source>
</evidence>
<organism evidence="2 3">
    <name type="scientific">Glossina austeni</name>
    <name type="common">Savannah tsetse fly</name>
    <dbReference type="NCBI Taxonomy" id="7395"/>
    <lineage>
        <taxon>Eukaryota</taxon>
        <taxon>Metazoa</taxon>
        <taxon>Ecdysozoa</taxon>
        <taxon>Arthropoda</taxon>
        <taxon>Hexapoda</taxon>
        <taxon>Insecta</taxon>
        <taxon>Pterygota</taxon>
        <taxon>Neoptera</taxon>
        <taxon>Endopterygota</taxon>
        <taxon>Diptera</taxon>
        <taxon>Brachycera</taxon>
        <taxon>Muscomorpha</taxon>
        <taxon>Hippoboscoidea</taxon>
        <taxon>Glossinidae</taxon>
        <taxon>Glossina</taxon>
    </lineage>
</organism>
<accession>A0A1A9VIT1</accession>
<keyword evidence="1" id="KW-0732">Signal</keyword>
<feature type="chain" id="PRO_5008399415" description="Secreted protein" evidence="1">
    <location>
        <begin position="20"/>
        <end position="132"/>
    </location>
</feature>
<dbReference type="AlphaFoldDB" id="A0A1A9VIT1"/>
<evidence type="ECO:0008006" key="4">
    <source>
        <dbReference type="Google" id="ProtNLM"/>
    </source>
</evidence>